<dbReference type="InterPro" id="IPR000014">
    <property type="entry name" value="PAS"/>
</dbReference>
<dbReference type="RefSeq" id="WP_216470878.1">
    <property type="nucleotide sequence ID" value="NZ_JAHLQI010000006.1"/>
</dbReference>
<evidence type="ECO:0000259" key="9">
    <source>
        <dbReference type="PROSITE" id="PS50112"/>
    </source>
</evidence>
<evidence type="ECO:0000256" key="3">
    <source>
        <dbReference type="ARBA" id="ARBA00022741"/>
    </source>
</evidence>
<dbReference type="InterPro" id="IPR005467">
    <property type="entry name" value="His_kinase_dom"/>
</dbReference>
<dbReference type="PROSITE" id="PS50112">
    <property type="entry name" value="PAS"/>
    <property type="match status" value="1"/>
</dbReference>
<evidence type="ECO:0000313" key="11">
    <source>
        <dbReference type="Proteomes" id="UP000783588"/>
    </source>
</evidence>
<proteinExistence type="predicted"/>
<dbReference type="PROSITE" id="PS50109">
    <property type="entry name" value="HIS_KIN"/>
    <property type="match status" value="1"/>
</dbReference>
<dbReference type="PANTHER" id="PTHR43065">
    <property type="entry name" value="SENSOR HISTIDINE KINASE"/>
    <property type="match status" value="1"/>
</dbReference>
<dbReference type="InterPro" id="IPR039506">
    <property type="entry name" value="SPOB_a"/>
</dbReference>
<dbReference type="Pfam" id="PF02518">
    <property type="entry name" value="HATPase_c"/>
    <property type="match status" value="1"/>
</dbReference>
<feature type="domain" description="PAS" evidence="9">
    <location>
        <begin position="225"/>
        <end position="272"/>
    </location>
</feature>
<keyword evidence="5" id="KW-0067">ATP-binding</keyword>
<gene>
    <name evidence="10" type="ORF">KQI75_11165</name>
</gene>
<dbReference type="SMART" id="SM00387">
    <property type="entry name" value="HATPase_c"/>
    <property type="match status" value="1"/>
</dbReference>
<dbReference type="InterPro" id="IPR003594">
    <property type="entry name" value="HATPase_dom"/>
</dbReference>
<evidence type="ECO:0000313" key="10">
    <source>
        <dbReference type="EMBL" id="MBU5491166.1"/>
    </source>
</evidence>
<dbReference type="CDD" id="cd00130">
    <property type="entry name" value="PAS"/>
    <property type="match status" value="1"/>
</dbReference>
<keyword evidence="7" id="KW-1133">Transmembrane helix</keyword>
<evidence type="ECO:0000256" key="4">
    <source>
        <dbReference type="ARBA" id="ARBA00022777"/>
    </source>
</evidence>
<protein>
    <submittedName>
        <fullName evidence="10">Spo0B domain-containing protein</fullName>
    </submittedName>
</protein>
<keyword evidence="1" id="KW-0597">Phosphoprotein</keyword>
<dbReference type="Pfam" id="PF00989">
    <property type="entry name" value="PAS"/>
    <property type="match status" value="1"/>
</dbReference>
<name>A0ABS6ETZ2_9FIRM</name>
<keyword evidence="4" id="KW-0418">Kinase</keyword>
<reference evidence="10 11" key="1">
    <citation type="submission" date="2021-06" db="EMBL/GenBank/DDBJ databases">
        <authorList>
            <person name="Sun Q."/>
            <person name="Li D."/>
        </authorList>
    </citation>
    <scope>NUCLEOTIDE SEQUENCE [LARGE SCALE GENOMIC DNA]</scope>
    <source>
        <strain evidence="10 11">MSJd-7</strain>
    </source>
</reference>
<feature type="transmembrane region" description="Helical" evidence="7">
    <location>
        <begin position="174"/>
        <end position="197"/>
    </location>
</feature>
<comment type="caution">
    <text evidence="10">The sequence shown here is derived from an EMBL/GenBank/DDBJ whole genome shotgun (WGS) entry which is preliminary data.</text>
</comment>
<dbReference type="Proteomes" id="UP000783588">
    <property type="component" value="Unassembled WGS sequence"/>
</dbReference>
<evidence type="ECO:0000256" key="5">
    <source>
        <dbReference type="ARBA" id="ARBA00022840"/>
    </source>
</evidence>
<dbReference type="EMBL" id="JAHLQI010000006">
    <property type="protein sequence ID" value="MBU5491166.1"/>
    <property type="molecule type" value="Genomic_DNA"/>
</dbReference>
<keyword evidence="7" id="KW-0812">Transmembrane</keyword>
<evidence type="ECO:0000256" key="2">
    <source>
        <dbReference type="ARBA" id="ARBA00022679"/>
    </source>
</evidence>
<dbReference type="InterPro" id="IPR013767">
    <property type="entry name" value="PAS_fold"/>
</dbReference>
<keyword evidence="3" id="KW-0547">Nucleotide-binding</keyword>
<evidence type="ECO:0000259" key="8">
    <source>
        <dbReference type="PROSITE" id="PS50109"/>
    </source>
</evidence>
<keyword evidence="11" id="KW-1185">Reference proteome</keyword>
<keyword evidence="7" id="KW-0472">Membrane</keyword>
<keyword evidence="2" id="KW-0808">Transferase</keyword>
<evidence type="ECO:0000256" key="1">
    <source>
        <dbReference type="ARBA" id="ARBA00022553"/>
    </source>
</evidence>
<keyword evidence="6" id="KW-0902">Two-component regulatory system</keyword>
<dbReference type="PANTHER" id="PTHR43065:SF42">
    <property type="entry name" value="TWO-COMPONENT SENSOR PPRA"/>
    <property type="match status" value="1"/>
</dbReference>
<organism evidence="10 11">
    <name type="scientific">Butyricicoccus intestinisimiae</name>
    <dbReference type="NCBI Taxonomy" id="2841509"/>
    <lineage>
        <taxon>Bacteria</taxon>
        <taxon>Bacillati</taxon>
        <taxon>Bacillota</taxon>
        <taxon>Clostridia</taxon>
        <taxon>Eubacteriales</taxon>
        <taxon>Butyricicoccaceae</taxon>
        <taxon>Butyricicoccus</taxon>
    </lineage>
</organism>
<feature type="domain" description="Histidine kinase" evidence="8">
    <location>
        <begin position="342"/>
        <end position="537"/>
    </location>
</feature>
<dbReference type="Pfam" id="PF14689">
    <property type="entry name" value="SPOB_a"/>
    <property type="match status" value="1"/>
</dbReference>
<feature type="transmembrane region" description="Helical" evidence="7">
    <location>
        <begin position="18"/>
        <end position="37"/>
    </location>
</feature>
<sequence length="537" mass="59397">MEKEKIANSTIYNQVRTILVQGIVVALLLSLGANLILSFRQENEARDQSLISAAQVMANAPVLMDHIDTKQANEYIKRTVDSVSSIDVLAVYDPTGEPIAFYDLASGSHDVSQLAPLSEDIMDNLTQDDSTLLHNSDAPSGTDRCAYAAIYSTDGKISGFTMAGIYMRSIRKMVFLTLLSHVLVGVAALFFGGMLSLRLSRRIKDDLLGYEPNDFRRLFLQQMDILDGLDEGILAIDKNSTVVYLNRAASDMLRISVDEAIGQPLKVIYPRSTIARVMRTGKPEYNISLESITHVSVISDRIPLRRDNQIEGAVAIFRNRTEVTRLAQDLTGVQHILEALRAYTHEFTNKLHVILGLMQLKEYDRAEEYVLRITQTRAQSIDYIRDRIHDPTIAALLIGKAYRAAELDIRFSLDPASVLYGNGQFMPVTAMITVLGNLIENAFDAMRGAPTDVPSEVTVSIREGARGLLLSVDDTGPGMTEEVKQRLFERGFSTKGEGRGTGLALVQEMIEAYHGTIRVESELGVGTSFIITLTEQS</sequence>
<accession>A0ABS6ETZ2</accession>
<evidence type="ECO:0000256" key="7">
    <source>
        <dbReference type="SAM" id="Phobius"/>
    </source>
</evidence>
<dbReference type="SMART" id="SM00091">
    <property type="entry name" value="PAS"/>
    <property type="match status" value="1"/>
</dbReference>
<evidence type="ECO:0000256" key="6">
    <source>
        <dbReference type="ARBA" id="ARBA00023012"/>
    </source>
</evidence>